<dbReference type="Proteomes" id="UP000199205">
    <property type="component" value="Unassembled WGS sequence"/>
</dbReference>
<sequence length="593" mass="65365">MTDSRFQAQAEPNENPVYRLDLSAKAAGREKLGPLESTYVYAHEGVRLALDVVRPMGDSADHKRNTILVMTCYGRGKKGEPSNQYADLFVPEGYAVVVGDVRGTGASFGVWPGHRSREEILDFSYVLDWIAAQPWSTGNVLAYGVSYTANSADLIASRNHPALKGIVPRYVDYDIFFETYPGGVPNLTLDRWSQLVESLNRDENSEINADRASTLRAGIRPVGSQAELTAALQEHGRAPSFQPVEQTTSFDDWLSKRSGFDFSPQASADLISQSGVPIQNWGSWFDSGSPLGSIRRFLLQSNPMNIILGPWNHGGRKPYDPLRADVQDCAPIMAAQHANDIRFIDACFTGEAALQADKVIHYYTCGEGSWKSTRSWPVPAVRQRWHMASGSRLSSSPSDTGYDTLQVDRELGDVLSNRWDTNGGIGTWEIDYGDRRQFDAARLAYTSEPLQNDLEITGHPVVDLNITSTREDGIFFVYLEAVKPDGTSCYLTEGQLRARHRKVWTASPFGALGPQQSYLESDAEPLTPGEPTRLAFTLLPISALIPADYSLRVCLAGSESTSFANVPADGEPPQLKLHRGPHGCYIDLPVVER</sequence>
<dbReference type="RefSeq" id="WP_004128850.1">
    <property type="nucleotide sequence ID" value="NZ_FMAF01000027.1"/>
</dbReference>
<reference evidence="3 6" key="2">
    <citation type="submission" date="2020-08" db="EMBL/GenBank/DDBJ databases">
        <title>Genomic Encyclopedia of Type Strains, Phase IV (KMG-V): Genome sequencing to study the core and pangenomes of soil and plant-associated prokaryotes.</title>
        <authorList>
            <person name="Whitman W."/>
        </authorList>
    </citation>
    <scope>NUCLEOTIDE SEQUENCE [LARGE SCALE GENOMIC DNA]</scope>
    <source>
        <strain evidence="3 6">SEMIA 4060</strain>
    </source>
</reference>
<dbReference type="InterPro" id="IPR000383">
    <property type="entry name" value="Xaa-Pro-like_dom"/>
</dbReference>
<dbReference type="SUPFAM" id="SSF53474">
    <property type="entry name" value="alpha/beta-Hydrolases"/>
    <property type="match status" value="1"/>
</dbReference>
<dbReference type="EMBL" id="JACHBG010000037">
    <property type="protein sequence ID" value="MBB6489337.1"/>
    <property type="molecule type" value="Genomic_DNA"/>
</dbReference>
<evidence type="ECO:0000313" key="3">
    <source>
        <dbReference type="EMBL" id="MBB6489337.1"/>
    </source>
</evidence>
<dbReference type="Pfam" id="PF02129">
    <property type="entry name" value="Peptidase_S15"/>
    <property type="match status" value="1"/>
</dbReference>
<reference evidence="4 5" key="1">
    <citation type="submission" date="2016-08" db="EMBL/GenBank/DDBJ databases">
        <authorList>
            <person name="Seilhamer J.J."/>
        </authorList>
    </citation>
    <scope>NUCLEOTIDE SEQUENCE [LARGE SCALE GENOMIC DNA]</scope>
    <source>
        <strain evidence="4 5">P1-7</strain>
    </source>
</reference>
<dbReference type="Gene3D" id="1.10.3020.10">
    <property type="entry name" value="alpha-amino acid ester hydrolase ( Helical cap domain)"/>
    <property type="match status" value="1"/>
</dbReference>
<dbReference type="SMART" id="SM00939">
    <property type="entry name" value="PepX_C"/>
    <property type="match status" value="1"/>
</dbReference>
<evidence type="ECO:0000313" key="6">
    <source>
        <dbReference type="Proteomes" id="UP000565576"/>
    </source>
</evidence>
<dbReference type="GO" id="GO:0008239">
    <property type="term" value="F:dipeptidyl-peptidase activity"/>
    <property type="evidence" value="ECO:0007669"/>
    <property type="project" value="InterPro"/>
</dbReference>
<dbReference type="InterPro" id="IPR013736">
    <property type="entry name" value="Xaa-Pro_dipept_C"/>
</dbReference>
<dbReference type="OrthoDB" id="9806163at2"/>
<dbReference type="InterPro" id="IPR008979">
    <property type="entry name" value="Galactose-bd-like_sf"/>
</dbReference>
<evidence type="ECO:0000259" key="2">
    <source>
        <dbReference type="SMART" id="SM00939"/>
    </source>
</evidence>
<dbReference type="SUPFAM" id="SSF49785">
    <property type="entry name" value="Galactose-binding domain-like"/>
    <property type="match status" value="1"/>
</dbReference>
<gene>
    <name evidence="4" type="ORF">GA0061101_12732</name>
    <name evidence="3" type="ORF">GGD46_006664</name>
</gene>
<evidence type="ECO:0000313" key="4">
    <source>
        <dbReference type="EMBL" id="SCB48183.1"/>
    </source>
</evidence>
<protein>
    <recommendedName>
        <fullName evidence="2">Xaa-Pro dipeptidyl-peptidase C-terminal domain-containing protein</fullName>
    </recommendedName>
</protein>
<dbReference type="NCBIfam" id="TIGR00976">
    <property type="entry name" value="CocE_NonD"/>
    <property type="match status" value="1"/>
</dbReference>
<accession>A0A1C3X7E0</accession>
<proteinExistence type="predicted"/>
<dbReference type="InterPro" id="IPR029058">
    <property type="entry name" value="AB_hydrolase_fold"/>
</dbReference>
<keyword evidence="1" id="KW-0378">Hydrolase</keyword>
<dbReference type="EMBL" id="FMAF01000027">
    <property type="protein sequence ID" value="SCB48183.1"/>
    <property type="molecule type" value="Genomic_DNA"/>
</dbReference>
<dbReference type="Proteomes" id="UP000565576">
    <property type="component" value="Unassembled WGS sequence"/>
</dbReference>
<dbReference type="AlphaFoldDB" id="A0A1C3X7E0"/>
<feature type="domain" description="Xaa-Pro dipeptidyl-peptidase C-terminal" evidence="2">
    <location>
        <begin position="341"/>
        <end position="587"/>
    </location>
</feature>
<dbReference type="Gene3D" id="2.60.120.260">
    <property type="entry name" value="Galactose-binding domain-like"/>
    <property type="match status" value="1"/>
</dbReference>
<dbReference type="Gene3D" id="3.40.50.1820">
    <property type="entry name" value="alpha/beta hydrolase"/>
    <property type="match status" value="1"/>
</dbReference>
<organism evidence="4 5">
    <name type="scientific">Rhizobium lusitanum</name>
    <dbReference type="NCBI Taxonomy" id="293958"/>
    <lineage>
        <taxon>Bacteria</taxon>
        <taxon>Pseudomonadati</taxon>
        <taxon>Pseudomonadota</taxon>
        <taxon>Alphaproteobacteria</taxon>
        <taxon>Hyphomicrobiales</taxon>
        <taxon>Rhizobiaceae</taxon>
        <taxon>Rhizobium/Agrobacterium group</taxon>
        <taxon>Rhizobium</taxon>
    </lineage>
</organism>
<dbReference type="Pfam" id="PF08530">
    <property type="entry name" value="PepX_C"/>
    <property type="match status" value="1"/>
</dbReference>
<evidence type="ECO:0000313" key="5">
    <source>
        <dbReference type="Proteomes" id="UP000199205"/>
    </source>
</evidence>
<name>A0A1C3X7E0_9HYPH</name>
<dbReference type="InterPro" id="IPR005674">
    <property type="entry name" value="CocE/Ser_esterase"/>
</dbReference>
<evidence type="ECO:0000256" key="1">
    <source>
        <dbReference type="ARBA" id="ARBA00022801"/>
    </source>
</evidence>